<evidence type="ECO:0000313" key="1">
    <source>
        <dbReference type="EMBL" id="GED28610.1"/>
    </source>
</evidence>
<protein>
    <submittedName>
        <fullName evidence="1">Uncharacterized protein</fullName>
    </submittedName>
</protein>
<comment type="caution">
    <text evidence="1">The sequence shown here is derived from an EMBL/GenBank/DDBJ whole genome shotgun (WGS) entry which is preliminary data.</text>
</comment>
<reference evidence="1 2" key="1">
    <citation type="submission" date="2019-06" db="EMBL/GenBank/DDBJ databases">
        <title>Whole genome shotgun sequence of Brevibacillus agri NBRC 15538.</title>
        <authorList>
            <person name="Hosoyama A."/>
            <person name="Uohara A."/>
            <person name="Ohji S."/>
            <person name="Ichikawa N."/>
        </authorList>
    </citation>
    <scope>NUCLEOTIDE SEQUENCE [LARGE SCALE GENOMIC DNA]</scope>
    <source>
        <strain evidence="1 2">NBRC 15538</strain>
    </source>
</reference>
<organism evidence="1 2">
    <name type="scientific">Brevibacillus agri</name>
    <dbReference type="NCBI Taxonomy" id="51101"/>
    <lineage>
        <taxon>Bacteria</taxon>
        <taxon>Bacillati</taxon>
        <taxon>Bacillota</taxon>
        <taxon>Bacilli</taxon>
        <taxon>Bacillales</taxon>
        <taxon>Paenibacillaceae</taxon>
        <taxon>Brevibacillus</taxon>
    </lineage>
</organism>
<evidence type="ECO:0000313" key="2">
    <source>
        <dbReference type="Proteomes" id="UP000317180"/>
    </source>
</evidence>
<dbReference type="GeneID" id="82810003"/>
<sequence>MVGLLIGVSATAVYASAAESRVYNFGPIGGYSYYNQATVEKTGDNVYYTAEIGSQNSGKIPVGYMSAGPRLFKGDALCKASEMTYNSSATASMRVGTYGNCGSGIYNSRGATEVFDGSGYRTYLTNVTPNINF</sequence>
<name>A0ABQ0SXG7_9BACL</name>
<dbReference type="RefSeq" id="WP_129552178.1">
    <property type="nucleotide sequence ID" value="NZ_BJOD01000082.1"/>
</dbReference>
<dbReference type="EMBL" id="BJOD01000082">
    <property type="protein sequence ID" value="GED28610.1"/>
    <property type="molecule type" value="Genomic_DNA"/>
</dbReference>
<accession>A0ABQ0SXG7</accession>
<gene>
    <name evidence="1" type="ORF">BAG01nite_47120</name>
</gene>
<proteinExistence type="predicted"/>
<dbReference type="Proteomes" id="UP000317180">
    <property type="component" value="Unassembled WGS sequence"/>
</dbReference>
<keyword evidence="2" id="KW-1185">Reference proteome</keyword>